<evidence type="ECO:0000256" key="7">
    <source>
        <dbReference type="ARBA" id="ARBA00022997"/>
    </source>
</evidence>
<dbReference type="InterPro" id="IPR001261">
    <property type="entry name" value="ArgE/DapE_CS"/>
</dbReference>
<keyword evidence="10" id="KW-1185">Reference proteome</keyword>
<keyword evidence="4" id="KW-0479">Metal-binding</keyword>
<dbReference type="PROSITE" id="PS00759">
    <property type="entry name" value="ARGE_DAPE_CPG2_2"/>
    <property type="match status" value="1"/>
</dbReference>
<dbReference type="GO" id="GO:0016805">
    <property type="term" value="F:dipeptidase activity"/>
    <property type="evidence" value="ECO:0007669"/>
    <property type="project" value="UniProtKB-KW"/>
</dbReference>
<dbReference type="InterPro" id="IPR050072">
    <property type="entry name" value="Peptidase_M20A"/>
</dbReference>
<gene>
    <name evidence="9" type="ORF">BW732_06780</name>
</gene>
<dbReference type="SUPFAM" id="SSF55031">
    <property type="entry name" value="Bacterial exopeptidase dimerisation domain"/>
    <property type="match status" value="1"/>
</dbReference>
<evidence type="ECO:0000256" key="1">
    <source>
        <dbReference type="ARBA" id="ARBA00001947"/>
    </source>
</evidence>
<dbReference type="CDD" id="cd03888">
    <property type="entry name" value="M20_PepV"/>
    <property type="match status" value="1"/>
</dbReference>
<dbReference type="InterPro" id="IPR011291">
    <property type="entry name" value="Pept_M20A_peptidaseV"/>
</dbReference>
<dbReference type="InterPro" id="IPR011650">
    <property type="entry name" value="Peptidase_M20_dimer"/>
</dbReference>
<dbReference type="PANTHER" id="PTHR43808">
    <property type="entry name" value="ACETYLORNITHINE DEACETYLASE"/>
    <property type="match status" value="1"/>
</dbReference>
<dbReference type="RefSeq" id="WP_077276030.1">
    <property type="nucleotide sequence ID" value="NZ_CP019609.1"/>
</dbReference>
<dbReference type="InterPro" id="IPR010964">
    <property type="entry name" value="M20A_pepV-rel"/>
</dbReference>
<dbReference type="OrthoDB" id="9761532at2"/>
<comment type="cofactor">
    <cofactor evidence="1">
        <name>Zn(2+)</name>
        <dbReference type="ChEBI" id="CHEBI:29105"/>
    </cofactor>
</comment>
<dbReference type="EMBL" id="CP019609">
    <property type="protein sequence ID" value="AQP53952.1"/>
    <property type="molecule type" value="Genomic_DNA"/>
</dbReference>
<evidence type="ECO:0000256" key="5">
    <source>
        <dbReference type="ARBA" id="ARBA00022801"/>
    </source>
</evidence>
<dbReference type="GO" id="GO:0008777">
    <property type="term" value="F:acetylornithine deacetylase activity"/>
    <property type="evidence" value="ECO:0007669"/>
    <property type="project" value="TreeGrafter"/>
</dbReference>
<comment type="similarity">
    <text evidence="2">Belongs to the peptidase M20A family.</text>
</comment>
<dbReference type="InterPro" id="IPR002933">
    <property type="entry name" value="Peptidase_M20"/>
</dbReference>
<dbReference type="GO" id="GO:0008270">
    <property type="term" value="F:zinc ion binding"/>
    <property type="evidence" value="ECO:0007669"/>
    <property type="project" value="InterPro"/>
</dbReference>
<dbReference type="GO" id="GO:0006526">
    <property type="term" value="P:L-arginine biosynthetic process"/>
    <property type="evidence" value="ECO:0007669"/>
    <property type="project" value="TreeGrafter"/>
</dbReference>
<accession>A0A1Q2D6J3</accession>
<keyword evidence="3" id="KW-0645">Protease</keyword>
<evidence type="ECO:0000313" key="10">
    <source>
        <dbReference type="Proteomes" id="UP000188246"/>
    </source>
</evidence>
<dbReference type="Gene3D" id="3.40.630.10">
    <property type="entry name" value="Zn peptidases"/>
    <property type="match status" value="1"/>
</dbReference>
<dbReference type="AlphaFoldDB" id="A0A1Q2D6J3"/>
<dbReference type="PROSITE" id="PS00758">
    <property type="entry name" value="ARGE_DAPE_CPG2_1"/>
    <property type="match status" value="1"/>
</dbReference>
<dbReference type="SUPFAM" id="SSF53187">
    <property type="entry name" value="Zn-dependent exopeptidases"/>
    <property type="match status" value="1"/>
</dbReference>
<reference evidence="9 10" key="1">
    <citation type="journal article" date="2010" name="Int. J. Syst. Evol. Microbiol.">
        <title>Vagococcus penaei sp. nov., isolated from spoilage microbiota of cooked shrimp (Penaeus vannamei).</title>
        <authorList>
            <person name="Jaffres E."/>
            <person name="Prevost H."/>
            <person name="Rossero A."/>
            <person name="Joffraud J.J."/>
            <person name="Dousset X."/>
        </authorList>
    </citation>
    <scope>NUCLEOTIDE SEQUENCE [LARGE SCALE GENOMIC DNA]</scope>
    <source>
        <strain evidence="9 10">CD276</strain>
    </source>
</reference>
<dbReference type="Pfam" id="PF01546">
    <property type="entry name" value="Peptidase_M20"/>
    <property type="match status" value="1"/>
</dbReference>
<dbReference type="NCBIfam" id="NF005591">
    <property type="entry name" value="PRK07318.1"/>
    <property type="match status" value="1"/>
</dbReference>
<keyword evidence="6" id="KW-0862">Zinc</keyword>
<dbReference type="Gene3D" id="3.30.70.360">
    <property type="match status" value="2"/>
</dbReference>
<keyword evidence="7" id="KW-0224">Dipeptidase</keyword>
<dbReference type="InterPro" id="IPR036264">
    <property type="entry name" value="Bact_exopeptidase_dim_dom"/>
</dbReference>
<dbReference type="Proteomes" id="UP000188246">
    <property type="component" value="Chromosome"/>
</dbReference>
<dbReference type="NCBIfam" id="TIGR01886">
    <property type="entry name" value="dipeptidase"/>
    <property type="match status" value="1"/>
</dbReference>
<dbReference type="NCBIfam" id="TIGR01887">
    <property type="entry name" value="dipeptidaselike"/>
    <property type="match status" value="1"/>
</dbReference>
<dbReference type="GO" id="GO:0008237">
    <property type="term" value="F:metallopeptidase activity"/>
    <property type="evidence" value="ECO:0007669"/>
    <property type="project" value="UniProtKB-KW"/>
</dbReference>
<name>A0A1Q2D6J3_9ENTE</name>
<keyword evidence="8" id="KW-0482">Metalloprotease</keyword>
<evidence type="ECO:0000256" key="6">
    <source>
        <dbReference type="ARBA" id="ARBA00022833"/>
    </source>
</evidence>
<dbReference type="STRING" id="633807.BW732_06780"/>
<evidence type="ECO:0000256" key="8">
    <source>
        <dbReference type="ARBA" id="ARBA00023049"/>
    </source>
</evidence>
<organism evidence="9 10">
    <name type="scientific">Vagococcus penaei</name>
    <dbReference type="NCBI Taxonomy" id="633807"/>
    <lineage>
        <taxon>Bacteria</taxon>
        <taxon>Bacillati</taxon>
        <taxon>Bacillota</taxon>
        <taxon>Bacilli</taxon>
        <taxon>Lactobacillales</taxon>
        <taxon>Enterococcaceae</taxon>
        <taxon>Vagococcus</taxon>
    </lineage>
</organism>
<keyword evidence="5" id="KW-0378">Hydrolase</keyword>
<dbReference type="PANTHER" id="PTHR43808:SF31">
    <property type="entry name" value="N-ACETYL-L-CITRULLINE DEACETYLASE"/>
    <property type="match status" value="1"/>
</dbReference>
<dbReference type="GO" id="GO:0006508">
    <property type="term" value="P:proteolysis"/>
    <property type="evidence" value="ECO:0007669"/>
    <property type="project" value="UniProtKB-KW"/>
</dbReference>
<evidence type="ECO:0000313" key="9">
    <source>
        <dbReference type="EMBL" id="AQP53952.1"/>
    </source>
</evidence>
<proteinExistence type="inferred from homology"/>
<evidence type="ECO:0000256" key="4">
    <source>
        <dbReference type="ARBA" id="ARBA00022723"/>
    </source>
</evidence>
<dbReference type="Pfam" id="PF07687">
    <property type="entry name" value="M20_dimer"/>
    <property type="match status" value="1"/>
</dbReference>
<protein>
    <submittedName>
        <fullName evidence="9">Dipeptidase PepV</fullName>
    </submittedName>
</protein>
<dbReference type="KEGG" id="vpi:BW732_06780"/>
<evidence type="ECO:0000256" key="3">
    <source>
        <dbReference type="ARBA" id="ARBA00022670"/>
    </source>
</evidence>
<sequence>MTINWKQEVEARRADLMKDLFDLLSIPSVREDDKATADAPFGPGPKEALLRFLEIGARDGFVTKNVDNYAGHIEYGSGAETLGVIGHVDVVPVGPGWDSDPFTPEIRDERIYARGSSDDKGPMIAAYYALKMIKELELPISKRVRFIIGTDEESSWQCLDHYLATEDTPDFGFSPDAEFPIINGEKGNATVELVFTGQNNGMLKLIKFDAGMRANMVPEEAKAIVEVSGDIAAFAKEFNEYLETVPVTGTINVTDSMAALTIHGKAAHGAMPSKGINAGTYLANFLSFYDFSGSAKDFLTVIADYVHDDTEAAHFDLAYVDDIMGDLTMNAGVFKFDASKDNNTITLNFRYPKGLTEDVIIEKITNKVANTSAVVVGLAGGKGPHYVSPEDPLVKTLLSVYEEHTGLKGHEQVIGGGTFGRLLERGVAYGAMFPDSIDTMHQKNEFMAISDLMNATAIYADAIYRLIK</sequence>
<evidence type="ECO:0000256" key="2">
    <source>
        <dbReference type="ARBA" id="ARBA00006247"/>
    </source>
</evidence>